<organism evidence="14 16">
    <name type="scientific">Adineta ricciae</name>
    <name type="common">Rotifer</name>
    <dbReference type="NCBI Taxonomy" id="249248"/>
    <lineage>
        <taxon>Eukaryota</taxon>
        <taxon>Metazoa</taxon>
        <taxon>Spiralia</taxon>
        <taxon>Gnathifera</taxon>
        <taxon>Rotifera</taxon>
        <taxon>Eurotatoria</taxon>
        <taxon>Bdelloidea</taxon>
        <taxon>Adinetida</taxon>
        <taxon>Adinetidae</taxon>
        <taxon>Adineta</taxon>
    </lineage>
</organism>
<evidence type="ECO:0000313" key="15">
    <source>
        <dbReference type="EMBL" id="CAF1027858.1"/>
    </source>
</evidence>
<dbReference type="EMBL" id="CAJNOR010000138">
    <property type="protein sequence ID" value="CAF0813400.1"/>
    <property type="molecule type" value="Genomic_DNA"/>
</dbReference>
<keyword evidence="7" id="KW-0833">Ubl conjugation pathway</keyword>
<dbReference type="Gene3D" id="3.30.40.10">
    <property type="entry name" value="Zinc/RING finger domain, C3HC4 (zinc finger)"/>
    <property type="match status" value="1"/>
</dbReference>
<protein>
    <recommendedName>
        <fullName evidence="2">RBR-type E3 ubiquitin transferase</fullName>
        <ecNumber evidence="2">2.3.2.31</ecNumber>
    </recommendedName>
</protein>
<keyword evidence="6 9" id="KW-0863">Zinc-finger</keyword>
<feature type="domain" description="RING-type" evidence="12">
    <location>
        <begin position="124"/>
        <end position="169"/>
    </location>
</feature>
<dbReference type="OrthoDB" id="10009520at2759"/>
<keyword evidence="16" id="KW-1185">Reference proteome</keyword>
<dbReference type="AlphaFoldDB" id="A0A813TS65"/>
<evidence type="ECO:0000256" key="4">
    <source>
        <dbReference type="ARBA" id="ARBA00022723"/>
    </source>
</evidence>
<feature type="region of interest" description="Disordered" evidence="10">
    <location>
        <begin position="41"/>
        <end position="90"/>
    </location>
</feature>
<feature type="domain" description="RING-type" evidence="13">
    <location>
        <begin position="120"/>
        <end position="344"/>
    </location>
</feature>
<keyword evidence="11" id="KW-0472">Membrane</keyword>
<dbReference type="PROSITE" id="PS50089">
    <property type="entry name" value="ZF_RING_2"/>
    <property type="match status" value="1"/>
</dbReference>
<dbReference type="EC" id="2.3.2.31" evidence="2"/>
<evidence type="ECO:0000313" key="14">
    <source>
        <dbReference type="EMBL" id="CAF0813400.1"/>
    </source>
</evidence>
<sequence length="471" mass="53118">MSESPPTSNLTPPIRLVAAEASALDTPVHIDSMQLQINSLTSKVKERRRSSNSSTSTSRSSSLSSLNSFSVRRNDDEDASSIDDTNEGLTQVQERFHTLRRLMPRDSLASLDEPPATVLPNAECQVCLDELPIRPLSCCSSSVCSTCLYSYISTHIDEARIRIQCPSCSHIFTREEILLLLSEKDESGEKAEKYKRFYADINREPHIKTCPQCCAIKKIDKNLVEGIRWKKTIPRHVVCDECQFNWCFYCHAPWHERMNCKEYREGEKLLRAWASQTNNNQQNAQQCPRCKVFISRNGGCPHMVCSKCHCDFCYNCGKRRFGLKFLGSHESRLSPFGCKYNFYPDKPVVRYTVRGLVAGAATLAAPVAAVGAVALLAVGTTIAAPTYGTYRLVKHIRKRRRNRHIFNQQAISSDLSGDASTDIHHNDDDDDDEDLKRAKQASLESYREEQVRQGISRADLNESDGDDSFDD</sequence>
<proteinExistence type="predicted"/>
<dbReference type="Pfam" id="PF22191">
    <property type="entry name" value="IBR_1"/>
    <property type="match status" value="1"/>
</dbReference>
<evidence type="ECO:0000256" key="3">
    <source>
        <dbReference type="ARBA" id="ARBA00022679"/>
    </source>
</evidence>
<dbReference type="GO" id="GO:0061630">
    <property type="term" value="F:ubiquitin protein ligase activity"/>
    <property type="evidence" value="ECO:0007669"/>
    <property type="project" value="UniProtKB-EC"/>
</dbReference>
<evidence type="ECO:0000256" key="11">
    <source>
        <dbReference type="SAM" id="Phobius"/>
    </source>
</evidence>
<dbReference type="InterPro" id="IPR001841">
    <property type="entry name" value="Znf_RING"/>
</dbReference>
<dbReference type="InterPro" id="IPR044066">
    <property type="entry name" value="TRIAD_supradom"/>
</dbReference>
<evidence type="ECO:0000313" key="16">
    <source>
        <dbReference type="Proteomes" id="UP000663828"/>
    </source>
</evidence>
<dbReference type="PROSITE" id="PS51873">
    <property type="entry name" value="TRIAD"/>
    <property type="match status" value="1"/>
</dbReference>
<dbReference type="EMBL" id="CAJNOJ010000070">
    <property type="protein sequence ID" value="CAF1027858.1"/>
    <property type="molecule type" value="Genomic_DNA"/>
</dbReference>
<evidence type="ECO:0000256" key="6">
    <source>
        <dbReference type="ARBA" id="ARBA00022771"/>
    </source>
</evidence>
<dbReference type="InterPro" id="IPR003903">
    <property type="entry name" value="UIM_dom"/>
</dbReference>
<dbReference type="PROSITE" id="PS50330">
    <property type="entry name" value="UIM"/>
    <property type="match status" value="1"/>
</dbReference>
<reference evidence="14" key="1">
    <citation type="submission" date="2021-02" db="EMBL/GenBank/DDBJ databases">
        <authorList>
            <person name="Nowell W R."/>
        </authorList>
    </citation>
    <scope>NUCLEOTIDE SEQUENCE</scope>
</reference>
<dbReference type="InterPro" id="IPR002867">
    <property type="entry name" value="IBR_dom"/>
</dbReference>
<dbReference type="GO" id="GO:0008270">
    <property type="term" value="F:zinc ion binding"/>
    <property type="evidence" value="ECO:0007669"/>
    <property type="project" value="UniProtKB-KW"/>
</dbReference>
<evidence type="ECO:0000256" key="9">
    <source>
        <dbReference type="PROSITE-ProRule" id="PRU00175"/>
    </source>
</evidence>
<evidence type="ECO:0000259" key="13">
    <source>
        <dbReference type="PROSITE" id="PS51873"/>
    </source>
</evidence>
<dbReference type="Proteomes" id="UP000663852">
    <property type="component" value="Unassembled WGS sequence"/>
</dbReference>
<dbReference type="InterPro" id="IPR013083">
    <property type="entry name" value="Znf_RING/FYVE/PHD"/>
</dbReference>
<keyword evidence="3" id="KW-0808">Transferase</keyword>
<dbReference type="InterPro" id="IPR047551">
    <property type="entry name" value="BRcat_RBR_RNF217"/>
</dbReference>
<comment type="catalytic activity">
    <reaction evidence="1">
        <text>[E2 ubiquitin-conjugating enzyme]-S-ubiquitinyl-L-cysteine + [acceptor protein]-L-lysine = [E2 ubiquitin-conjugating enzyme]-L-cysteine + [acceptor protein]-N(6)-ubiquitinyl-L-lysine.</text>
        <dbReference type="EC" id="2.3.2.31"/>
    </reaction>
</comment>
<comment type="caution">
    <text evidence="14">The sequence shown here is derived from an EMBL/GenBank/DDBJ whole genome shotgun (WGS) entry which is preliminary data.</text>
</comment>
<dbReference type="PANTHER" id="PTHR11685">
    <property type="entry name" value="RBR FAMILY RING FINGER AND IBR DOMAIN-CONTAINING"/>
    <property type="match status" value="1"/>
</dbReference>
<evidence type="ECO:0000256" key="5">
    <source>
        <dbReference type="ARBA" id="ARBA00022737"/>
    </source>
</evidence>
<dbReference type="Proteomes" id="UP000663828">
    <property type="component" value="Unassembled WGS sequence"/>
</dbReference>
<feature type="compositionally biased region" description="Acidic residues" evidence="10">
    <location>
        <begin position="76"/>
        <end position="86"/>
    </location>
</feature>
<feature type="compositionally biased region" description="Acidic residues" evidence="10">
    <location>
        <begin position="461"/>
        <end position="471"/>
    </location>
</feature>
<dbReference type="Gene3D" id="1.20.120.1750">
    <property type="match status" value="1"/>
</dbReference>
<dbReference type="CDD" id="cd20342">
    <property type="entry name" value="BRcat_RBR_RNF217"/>
    <property type="match status" value="1"/>
</dbReference>
<gene>
    <name evidence="15" type="ORF">EDS130_LOCUS16248</name>
    <name evidence="14" type="ORF">XAT740_LOCUS3583</name>
</gene>
<evidence type="ECO:0000256" key="10">
    <source>
        <dbReference type="SAM" id="MobiDB-lite"/>
    </source>
</evidence>
<keyword evidence="11" id="KW-1133">Transmembrane helix</keyword>
<feature type="region of interest" description="Disordered" evidence="10">
    <location>
        <begin position="415"/>
        <end position="471"/>
    </location>
</feature>
<evidence type="ECO:0000256" key="1">
    <source>
        <dbReference type="ARBA" id="ARBA00001798"/>
    </source>
</evidence>
<dbReference type="InterPro" id="IPR031127">
    <property type="entry name" value="E3_UB_ligase_RBR"/>
</dbReference>
<keyword evidence="11" id="KW-0812">Transmembrane</keyword>
<evidence type="ECO:0000256" key="8">
    <source>
        <dbReference type="ARBA" id="ARBA00022833"/>
    </source>
</evidence>
<name>A0A813TS65_ADIRI</name>
<dbReference type="SMART" id="SM00647">
    <property type="entry name" value="IBR"/>
    <property type="match status" value="2"/>
</dbReference>
<dbReference type="Pfam" id="PF01485">
    <property type="entry name" value="IBR"/>
    <property type="match status" value="1"/>
</dbReference>
<evidence type="ECO:0000256" key="2">
    <source>
        <dbReference type="ARBA" id="ARBA00012251"/>
    </source>
</evidence>
<dbReference type="SUPFAM" id="SSF57850">
    <property type="entry name" value="RING/U-box"/>
    <property type="match status" value="3"/>
</dbReference>
<feature type="compositionally biased region" description="Low complexity" evidence="10">
    <location>
        <begin position="51"/>
        <end position="71"/>
    </location>
</feature>
<keyword evidence="5" id="KW-0677">Repeat</keyword>
<dbReference type="GO" id="GO:0016567">
    <property type="term" value="P:protein ubiquitination"/>
    <property type="evidence" value="ECO:0007669"/>
    <property type="project" value="InterPro"/>
</dbReference>
<evidence type="ECO:0000259" key="12">
    <source>
        <dbReference type="PROSITE" id="PS50089"/>
    </source>
</evidence>
<feature type="transmembrane region" description="Helical" evidence="11">
    <location>
        <begin position="367"/>
        <end position="393"/>
    </location>
</feature>
<evidence type="ECO:0000256" key="7">
    <source>
        <dbReference type="ARBA" id="ARBA00022786"/>
    </source>
</evidence>
<keyword evidence="8" id="KW-0862">Zinc</keyword>
<accession>A0A813TS65</accession>
<keyword evidence="4" id="KW-0479">Metal-binding</keyword>